<dbReference type="InterPro" id="IPR018511">
    <property type="entry name" value="Hemolysin-typ_Ca-bd_CS"/>
</dbReference>
<dbReference type="PANTHER" id="PTHR38340:SF1">
    <property type="entry name" value="S-LAYER PROTEIN"/>
    <property type="match status" value="1"/>
</dbReference>
<gene>
    <name evidence="3" type="ORF">OM960_20365</name>
</gene>
<dbReference type="Proteomes" id="UP001207582">
    <property type="component" value="Unassembled WGS sequence"/>
</dbReference>
<organism evidence="3 4">
    <name type="scientific">Defluviimonas salinarum</name>
    <dbReference type="NCBI Taxonomy" id="2992147"/>
    <lineage>
        <taxon>Bacteria</taxon>
        <taxon>Pseudomonadati</taxon>
        <taxon>Pseudomonadota</taxon>
        <taxon>Alphaproteobacteria</taxon>
        <taxon>Rhodobacterales</taxon>
        <taxon>Paracoccaceae</taxon>
        <taxon>Albidovulum</taxon>
    </lineage>
</organism>
<dbReference type="SUPFAM" id="SSF51120">
    <property type="entry name" value="beta-Roll"/>
    <property type="match status" value="5"/>
</dbReference>
<dbReference type="InterPro" id="IPR011049">
    <property type="entry name" value="Serralysin-like_metalloprot_C"/>
</dbReference>
<dbReference type="InterPro" id="IPR001343">
    <property type="entry name" value="Hemolysn_Ca-bd"/>
</dbReference>
<evidence type="ECO:0000313" key="4">
    <source>
        <dbReference type="Proteomes" id="UP001207582"/>
    </source>
</evidence>
<evidence type="ECO:0000256" key="1">
    <source>
        <dbReference type="ARBA" id="ARBA00004613"/>
    </source>
</evidence>
<accession>A0ABT3J877</accession>
<sequence length="1219" mass="127365">MGTLYLAANYIDVMGSIGLHYGHLQIVYDPGNGGAPLEIEVQAPYSADTWQEFPTFSFAPIRNHTLSENTPNYLDSAKTESVILATGEQADTLWSELQEIHNLFMDANTDYLYGLGQNSNSYAASLLWMVGIDINSYLADVTPPAVSGPDPALLAIIDRYPDWTPDELTLWGAAAQYLVTGNPAFYQAFPGADRNILESGYGILGDIAMNIHLSLTGADDFLRTGDGEDSIDGGSGDDILISGDANDTLIGGGGNDILFGQSGNDTADYSGDRGAGAAGLTAIVGGFSGAAAEQLYGTDNIIGVVDGYGGVDLVIEVENLIATDYDDIVSFSAGFATSNGPSLALEGGDNTEKGDSLVFSDSDVAVEIDLSASFGTDTLGRINLSLTGFENIEGSDFDDLLTGDDGANVIRGGLGADVIDAGGGEDRIYFDEFDLAAYGGTGFDWGIYEGSGQVSINGDTMSLELLVGGTGNDTLAGASSIEVSSTPLTLTINWDREISEGYFWEDREHIAWSDASTRIIDYSGFVIVSGGDGDDTLFSRGLGLLDDDDFSDPPSHSTLRELDGARTLLLGGDGFDTYMISPGTGGFYASFINEIYDRDGCGRIMVGDIDLGQLFYNKGDLWGGSPVNQAFYVANSRLQSGYYDLRVPTNLATSAHIKCGYIGSDLLLQVEFSYPTFVPEAGVGLAYTGLVIRDFTPGDFGINLYGYYSTELLGAPGGLSIPTVTDLEIGGTDGDDDLAGDSANNTLMGRDGDDLIDGGEGRDIIISGQGSDRLTGGAGGDRFIFLTGDGDDMILDLDPTEDALEIDGVAIADLNQLPAGVIGQTSGLNYVLSYGNGDSITLVFTPALAAAYPALFGAVDDDLIGTAQDDILDPGAGNDTVTGGDGNDTIIYTSGNDLIRGGTLNHGSDTLDLTRYSANEVIFGVVNEGDVTIETPDGLITLERQAYYSIGNQNANIEQIVFADAALGEQDILNRVITDHVTGGDDVIYGTRRNDTIDGGTGNDTMIGGAGQDNYYVDSPGDVVIELANGGTADRVSSPFDWILGDNIERLILSGSAAVNGTGNALGNILDGNGAANLLSGLNGDDDLRGHGGNDTLDGGNGNDLLDGHLGHDVLIGGTGADVFRFRSIHWGTDTIADFNALDGGAHEGDVMRFEGLLTGTFAYLGDGAFTGGSDNSEARVDGDRVLVDTDGNGVSDITVLLTGLTSASQITADDFQFL</sequence>
<evidence type="ECO:0000313" key="3">
    <source>
        <dbReference type="EMBL" id="MCW3783891.1"/>
    </source>
</evidence>
<dbReference type="Pfam" id="PF00353">
    <property type="entry name" value="HemolysinCabind"/>
    <property type="match status" value="8"/>
</dbReference>
<comment type="subcellular location">
    <subcellularLocation>
        <location evidence="1">Secreted</location>
    </subcellularLocation>
</comment>
<name>A0ABT3J877_9RHOB</name>
<evidence type="ECO:0008006" key="5">
    <source>
        <dbReference type="Google" id="ProtNLM"/>
    </source>
</evidence>
<dbReference type="RefSeq" id="WP_264773270.1">
    <property type="nucleotide sequence ID" value="NZ_JAPDOG010000027.1"/>
</dbReference>
<keyword evidence="2" id="KW-0964">Secreted</keyword>
<dbReference type="InterPro" id="IPR050557">
    <property type="entry name" value="RTX_toxin/Mannuronan_C5-epim"/>
</dbReference>
<dbReference type="PRINTS" id="PR00313">
    <property type="entry name" value="CABNDNGRPT"/>
</dbReference>
<reference evidence="3 4" key="1">
    <citation type="submission" date="2022-10" db="EMBL/GenBank/DDBJ databases">
        <title>Defluviimonas sp. CAU 1641 isolated from mud.</title>
        <authorList>
            <person name="Kim W."/>
        </authorList>
    </citation>
    <scope>NUCLEOTIDE SEQUENCE [LARGE SCALE GENOMIC DNA]</scope>
    <source>
        <strain evidence="3 4">CAU 1641</strain>
    </source>
</reference>
<dbReference type="Gene3D" id="2.150.10.10">
    <property type="entry name" value="Serralysin-like metalloprotease, C-terminal"/>
    <property type="match status" value="5"/>
</dbReference>
<dbReference type="EMBL" id="JAPDOG010000027">
    <property type="protein sequence ID" value="MCW3783891.1"/>
    <property type="molecule type" value="Genomic_DNA"/>
</dbReference>
<evidence type="ECO:0000256" key="2">
    <source>
        <dbReference type="ARBA" id="ARBA00022525"/>
    </source>
</evidence>
<dbReference type="PROSITE" id="PS00330">
    <property type="entry name" value="HEMOLYSIN_CALCIUM"/>
    <property type="match status" value="4"/>
</dbReference>
<comment type="caution">
    <text evidence="3">The sequence shown here is derived from an EMBL/GenBank/DDBJ whole genome shotgun (WGS) entry which is preliminary data.</text>
</comment>
<dbReference type="PANTHER" id="PTHR38340">
    <property type="entry name" value="S-LAYER PROTEIN"/>
    <property type="match status" value="1"/>
</dbReference>
<proteinExistence type="predicted"/>
<keyword evidence="4" id="KW-1185">Reference proteome</keyword>
<protein>
    <recommendedName>
        <fullName evidence="5">Ca2+-binding protein, RTX toxin-related</fullName>
    </recommendedName>
</protein>